<feature type="transmembrane region" description="Helical" evidence="1">
    <location>
        <begin position="12"/>
        <end position="32"/>
    </location>
</feature>
<feature type="transmembrane region" description="Helical" evidence="1">
    <location>
        <begin position="284"/>
        <end position="306"/>
    </location>
</feature>
<feature type="transmembrane region" description="Helical" evidence="1">
    <location>
        <begin position="193"/>
        <end position="211"/>
    </location>
</feature>
<dbReference type="EMBL" id="FWFD01000015">
    <property type="protein sequence ID" value="SLM86706.1"/>
    <property type="molecule type" value="Genomic_DNA"/>
</dbReference>
<dbReference type="RefSeq" id="WP_086952319.1">
    <property type="nucleotide sequence ID" value="NZ_FWFD01000015.1"/>
</dbReference>
<feature type="transmembrane region" description="Helical" evidence="1">
    <location>
        <begin position="254"/>
        <end position="278"/>
    </location>
</feature>
<dbReference type="OrthoDB" id="2243815at2"/>
<feature type="transmembrane region" description="Helical" evidence="1">
    <location>
        <begin position="382"/>
        <end position="399"/>
    </location>
</feature>
<evidence type="ECO:0000313" key="2">
    <source>
        <dbReference type="EMBL" id="SLM86706.1"/>
    </source>
</evidence>
<evidence type="ECO:0000313" key="3">
    <source>
        <dbReference type="Proteomes" id="UP000195918"/>
    </source>
</evidence>
<feature type="transmembrane region" description="Helical" evidence="1">
    <location>
        <begin position="71"/>
        <end position="90"/>
    </location>
</feature>
<reference evidence="3" key="1">
    <citation type="submission" date="2017-02" db="EMBL/GenBank/DDBJ databases">
        <authorList>
            <person name="Dridi B."/>
        </authorList>
    </citation>
    <scope>NUCLEOTIDE SEQUENCE [LARGE SCALE GENOMIC DNA]</scope>
    <source>
        <strain evidence="3">bH819</strain>
    </source>
</reference>
<accession>A0A1X6WSV9</accession>
<protein>
    <recommendedName>
        <fullName evidence="4">MFS transporter</fullName>
    </recommendedName>
</protein>
<feature type="transmembrane region" description="Helical" evidence="1">
    <location>
        <begin position="44"/>
        <end position="64"/>
    </location>
</feature>
<keyword evidence="3" id="KW-1185">Reference proteome</keyword>
<name>A0A1X6WSV9_9ENTE</name>
<keyword evidence="1" id="KW-1133">Transmembrane helix</keyword>
<feature type="transmembrane region" description="Helical" evidence="1">
    <location>
        <begin position="96"/>
        <end position="115"/>
    </location>
</feature>
<evidence type="ECO:0008006" key="4">
    <source>
        <dbReference type="Google" id="ProtNLM"/>
    </source>
</evidence>
<feature type="transmembrane region" description="Helical" evidence="1">
    <location>
        <begin position="223"/>
        <end position="242"/>
    </location>
</feature>
<gene>
    <name evidence="2" type="ORF">FM121_11465</name>
</gene>
<proteinExistence type="predicted"/>
<keyword evidence="1" id="KW-0812">Transmembrane</keyword>
<feature type="transmembrane region" description="Helical" evidence="1">
    <location>
        <begin position="136"/>
        <end position="155"/>
    </location>
</feature>
<feature type="transmembrane region" description="Helical" evidence="1">
    <location>
        <begin position="161"/>
        <end position="181"/>
    </location>
</feature>
<feature type="transmembrane region" description="Helical" evidence="1">
    <location>
        <begin position="420"/>
        <end position="441"/>
    </location>
</feature>
<evidence type="ECO:0000256" key="1">
    <source>
        <dbReference type="SAM" id="Phobius"/>
    </source>
</evidence>
<dbReference type="AlphaFoldDB" id="A0A1X6WSV9"/>
<feature type="transmembrane region" description="Helical" evidence="1">
    <location>
        <begin position="318"/>
        <end position="347"/>
    </location>
</feature>
<sequence length="455" mass="52725">MNLKSKKILLSLQFIPFVLTNGMNLFPIFIFANLFLKYRDVSQYVLPLILYYSFKTTILFLLRLKPFRMNRLLQISIIIGILGTLLGSMYEWNFYFGLLSGALLGICSGLLYPSFLTVQFHEKNMNDFGITPRDQIYSLGFATIFTLVLFTLVKWSIPATFIFLGINLVLLFIIISVYPHYQIEEIASYPDYPIFETLFLFLTGFFTIFIIKIDKKLGVSGSLSLFFTLLAILIIVYLIYLLKRKPVRRLSPLLTGIIIFKGMVTNFILVFCTFNQLIQEGNTALYKIYTLYLLGIIISPLIYNALIKKVSKLRMPYLIMSGLLCGFILMLVPFLFYLGVFMISLFISQINQRLNQFVYFHSELPQDHRLVSKYRLNNLGSILHQIIMTLIMYGITLLFKTVSLEEILKSYSYKTVDPSAFYTLEVTKSILVLFFIIYLSVITKGYRNSKLYKTI</sequence>
<dbReference type="Proteomes" id="UP000195918">
    <property type="component" value="Unassembled WGS sequence"/>
</dbReference>
<keyword evidence="1" id="KW-0472">Membrane</keyword>
<organism evidence="2 3">
    <name type="scientific">Vagococcus fluvialis bH819</name>
    <dbReference type="NCBI Taxonomy" id="1255619"/>
    <lineage>
        <taxon>Bacteria</taxon>
        <taxon>Bacillati</taxon>
        <taxon>Bacillota</taxon>
        <taxon>Bacilli</taxon>
        <taxon>Lactobacillales</taxon>
        <taxon>Enterococcaceae</taxon>
        <taxon>Vagococcus</taxon>
    </lineage>
</organism>